<evidence type="ECO:0000313" key="7">
    <source>
        <dbReference type="EMBL" id="KHG14699.1"/>
    </source>
</evidence>
<keyword evidence="5" id="KW-0539">Nucleus</keyword>
<evidence type="ECO:0000259" key="6">
    <source>
        <dbReference type="PROSITE" id="PS50066"/>
    </source>
</evidence>
<name>A0A0B0NSB9_GOSAR</name>
<dbReference type="SMART" id="SM00432">
    <property type="entry name" value="MADS"/>
    <property type="match status" value="1"/>
</dbReference>
<dbReference type="Pfam" id="PF00319">
    <property type="entry name" value="SRF-TF"/>
    <property type="match status" value="1"/>
</dbReference>
<keyword evidence="3" id="KW-0238">DNA-binding</keyword>
<comment type="subcellular location">
    <subcellularLocation>
        <location evidence="1">Nucleus</location>
    </subcellularLocation>
</comment>
<keyword evidence="2" id="KW-0805">Transcription regulation</keyword>
<sequence>MHEQRKRNTKNPFCNLLQKARKTTYKKRTKGLVKKVPELTTLCGIEACAIIYAPDFDSQLEVVVPRECMTLAVPSSRSCPVETKQLMVNQESFLEQSLAKATQHLRKLCKENRQKELKTTMFQSLKGKWILHSLNLIDLKELGLLVKQNLKEIDNRLLWVVPRECPTLAVQVQEAAPVETKQLMVNQESFFEQSFSQSYSTS</sequence>
<evidence type="ECO:0000256" key="2">
    <source>
        <dbReference type="ARBA" id="ARBA00023015"/>
    </source>
</evidence>
<reference evidence="8" key="1">
    <citation type="submission" date="2014-09" db="EMBL/GenBank/DDBJ databases">
        <authorList>
            <person name="Mudge J."/>
            <person name="Ramaraj T."/>
            <person name="Lindquist I.E."/>
            <person name="Bharti A.K."/>
            <person name="Sundararajan A."/>
            <person name="Cameron C.T."/>
            <person name="Woodward J.E."/>
            <person name="May G.D."/>
            <person name="Brubaker C."/>
            <person name="Broadhvest J."/>
            <person name="Wilkins T.A."/>
        </authorList>
    </citation>
    <scope>NUCLEOTIDE SEQUENCE</scope>
    <source>
        <strain evidence="8">cv. AKA8401</strain>
    </source>
</reference>
<evidence type="ECO:0000256" key="5">
    <source>
        <dbReference type="ARBA" id="ARBA00023242"/>
    </source>
</evidence>
<feature type="domain" description="MADS-box" evidence="6">
    <location>
        <begin position="21"/>
        <end position="53"/>
    </location>
</feature>
<proteinExistence type="predicted"/>
<dbReference type="SUPFAM" id="SSF55455">
    <property type="entry name" value="SRF-like"/>
    <property type="match status" value="1"/>
</dbReference>
<accession>A0A0B0NSB9</accession>
<dbReference type="EMBL" id="KN402115">
    <property type="protein sequence ID" value="KHG14699.1"/>
    <property type="molecule type" value="Genomic_DNA"/>
</dbReference>
<dbReference type="AlphaFoldDB" id="A0A0B0NSB9"/>
<dbReference type="GO" id="GO:0005634">
    <property type="term" value="C:nucleus"/>
    <property type="evidence" value="ECO:0007669"/>
    <property type="project" value="UniProtKB-SubCell"/>
</dbReference>
<evidence type="ECO:0000313" key="8">
    <source>
        <dbReference type="Proteomes" id="UP000032142"/>
    </source>
</evidence>
<dbReference type="PROSITE" id="PS50066">
    <property type="entry name" value="MADS_BOX_2"/>
    <property type="match status" value="1"/>
</dbReference>
<organism evidence="7 8">
    <name type="scientific">Gossypium arboreum</name>
    <name type="common">Tree cotton</name>
    <name type="synonym">Gossypium nanking</name>
    <dbReference type="NCBI Taxonomy" id="29729"/>
    <lineage>
        <taxon>Eukaryota</taxon>
        <taxon>Viridiplantae</taxon>
        <taxon>Streptophyta</taxon>
        <taxon>Embryophyta</taxon>
        <taxon>Tracheophyta</taxon>
        <taxon>Spermatophyta</taxon>
        <taxon>Magnoliopsida</taxon>
        <taxon>eudicotyledons</taxon>
        <taxon>Gunneridae</taxon>
        <taxon>Pentapetalae</taxon>
        <taxon>rosids</taxon>
        <taxon>malvids</taxon>
        <taxon>Malvales</taxon>
        <taxon>Malvaceae</taxon>
        <taxon>Malvoideae</taxon>
        <taxon>Gossypium</taxon>
    </lineage>
</organism>
<gene>
    <name evidence="7" type="ORF">F383_16853</name>
</gene>
<evidence type="ECO:0000256" key="4">
    <source>
        <dbReference type="ARBA" id="ARBA00023163"/>
    </source>
</evidence>
<keyword evidence="8" id="KW-1185">Reference proteome</keyword>
<dbReference type="Proteomes" id="UP000032142">
    <property type="component" value="Unassembled WGS sequence"/>
</dbReference>
<dbReference type="InterPro" id="IPR002100">
    <property type="entry name" value="TF_MADSbox"/>
</dbReference>
<protein>
    <recommendedName>
        <fullName evidence="6">MADS-box domain-containing protein</fullName>
    </recommendedName>
</protein>
<evidence type="ECO:0000256" key="1">
    <source>
        <dbReference type="ARBA" id="ARBA00004123"/>
    </source>
</evidence>
<dbReference type="InterPro" id="IPR036879">
    <property type="entry name" value="TF_MADSbox_sf"/>
</dbReference>
<evidence type="ECO:0000256" key="3">
    <source>
        <dbReference type="ARBA" id="ARBA00023125"/>
    </source>
</evidence>
<dbReference type="GO" id="GO:0046983">
    <property type="term" value="F:protein dimerization activity"/>
    <property type="evidence" value="ECO:0007669"/>
    <property type="project" value="InterPro"/>
</dbReference>
<keyword evidence="4" id="KW-0804">Transcription</keyword>
<dbReference type="Gene3D" id="3.40.1810.10">
    <property type="entry name" value="Transcription factor, MADS-box"/>
    <property type="match status" value="1"/>
</dbReference>
<dbReference type="GO" id="GO:0003677">
    <property type="term" value="F:DNA binding"/>
    <property type="evidence" value="ECO:0007669"/>
    <property type="project" value="UniProtKB-KW"/>
</dbReference>